<dbReference type="OrthoDB" id="3521172at2759"/>
<dbReference type="InterPro" id="IPR025676">
    <property type="entry name" value="Clr5_dom"/>
</dbReference>
<evidence type="ECO:0000313" key="3">
    <source>
        <dbReference type="Proteomes" id="UP000297280"/>
    </source>
</evidence>
<proteinExistence type="predicted"/>
<comment type="caution">
    <text evidence="2">The sequence shown here is derived from an EMBL/GenBank/DDBJ whole genome shotgun (WGS) entry which is preliminary data.</text>
</comment>
<accession>A0A4Z1KHX0</accession>
<gene>
    <name evidence="2" type="ORF">BPOR_0375g00060</name>
</gene>
<feature type="domain" description="Clr5" evidence="1">
    <location>
        <begin position="51"/>
        <end position="103"/>
    </location>
</feature>
<dbReference type="PANTHER" id="PTHR38788:SF3">
    <property type="entry name" value="CLR5 DOMAIN-CONTAINING PROTEIN"/>
    <property type="match status" value="1"/>
</dbReference>
<name>A0A4Z1KHX0_9HELO</name>
<dbReference type="Pfam" id="PF14420">
    <property type="entry name" value="Clr5"/>
    <property type="match status" value="1"/>
</dbReference>
<keyword evidence="3" id="KW-1185">Reference proteome</keyword>
<dbReference type="Gene3D" id="1.25.40.10">
    <property type="entry name" value="Tetratricopeptide repeat domain"/>
    <property type="match status" value="1"/>
</dbReference>
<organism evidence="2 3">
    <name type="scientific">Botrytis porri</name>
    <dbReference type="NCBI Taxonomy" id="87229"/>
    <lineage>
        <taxon>Eukaryota</taxon>
        <taxon>Fungi</taxon>
        <taxon>Dikarya</taxon>
        <taxon>Ascomycota</taxon>
        <taxon>Pezizomycotina</taxon>
        <taxon>Leotiomycetes</taxon>
        <taxon>Helotiales</taxon>
        <taxon>Sclerotiniaceae</taxon>
        <taxon>Botrytis</taxon>
    </lineage>
</organism>
<protein>
    <recommendedName>
        <fullName evidence="1">Clr5 domain-containing protein</fullName>
    </recommendedName>
</protein>
<sequence length="576" mass="66082">MNYSKSFSTGDLKASSISAYAIDESKTPETHCFAPEPPNHHPHRGGKVITDADWPALKPIIHRLYIIDNLTFLKVKEALNLEFGFNITKRQFTRKVETWGFKKNFRKNERDEIVKSGKIPQRFLHDSRINQKRVERLQKRNTVRMGVGVESEDIERSLVQNLEFSQKPKAIKETSLDLTPCNSMMGNQNAALKDRDMIIEEIPRSDFRHDIVTLDTGDQWPFNKFAGDNSGLPWLAEFFVQLEIAEVIALTSFEPEKQGDVEEARFISGTALKELINPSDSDSVCGGSFQAQRQNHSPYYIFARSASLQAHNPGIHRCHCSPLFEIDIFPPYKNSNNRAQDKWIHSFAPFKRIALDLEAKLSKLERVLPASSTAIISTLECLAFVYHRSRESKQVVMTCRKLLHARQKEKSPNTHKMVESCLWIVDSCLALGELKIGLNIHAILHPRIENAVDLQHPLRIHSTYLKAEILYQLHQYREAEDIIRPVMQIVLATLGHNHLLTIGLMNTLSLILRRRFHLVEANRLARYSLQMADQIRLGCDLVRKRRSTYAYIRNPGPLQREYQSVPSPIQIIGRNL</sequence>
<dbReference type="InterPro" id="IPR011990">
    <property type="entry name" value="TPR-like_helical_dom_sf"/>
</dbReference>
<evidence type="ECO:0000313" key="2">
    <source>
        <dbReference type="EMBL" id="TGO85657.1"/>
    </source>
</evidence>
<dbReference type="Proteomes" id="UP000297280">
    <property type="component" value="Unassembled WGS sequence"/>
</dbReference>
<dbReference type="PANTHER" id="PTHR38788">
    <property type="entry name" value="CLR5 DOMAIN-CONTAINING PROTEIN"/>
    <property type="match status" value="1"/>
</dbReference>
<dbReference type="STRING" id="87229.A0A4Z1KHX0"/>
<evidence type="ECO:0000259" key="1">
    <source>
        <dbReference type="Pfam" id="PF14420"/>
    </source>
</evidence>
<dbReference type="EMBL" id="PQXO01000374">
    <property type="protein sequence ID" value="TGO85657.1"/>
    <property type="molecule type" value="Genomic_DNA"/>
</dbReference>
<reference evidence="2 3" key="1">
    <citation type="submission" date="2017-12" db="EMBL/GenBank/DDBJ databases">
        <title>Comparative genomics of Botrytis spp.</title>
        <authorList>
            <person name="Valero-Jimenez C.A."/>
            <person name="Tapia P."/>
            <person name="Veloso J."/>
            <person name="Silva-Moreno E."/>
            <person name="Staats M."/>
            <person name="Valdes J.H."/>
            <person name="Van Kan J.A.L."/>
        </authorList>
    </citation>
    <scope>NUCLEOTIDE SEQUENCE [LARGE SCALE GENOMIC DNA]</scope>
    <source>
        <strain evidence="2 3">MUCL3349</strain>
    </source>
</reference>
<dbReference type="AlphaFoldDB" id="A0A4Z1KHX0"/>